<dbReference type="InterPro" id="IPR038662">
    <property type="entry name" value="ATP_synth_F0_csu_sf"/>
</dbReference>
<reference evidence="2 3" key="1">
    <citation type="journal article" date="2016" name="Nat. Commun.">
        <title>Thousands of microbial genomes shed light on interconnected biogeochemical processes in an aquifer system.</title>
        <authorList>
            <person name="Anantharaman K."/>
            <person name="Brown C.T."/>
            <person name="Hug L.A."/>
            <person name="Sharon I."/>
            <person name="Castelle C.J."/>
            <person name="Probst A.J."/>
            <person name="Thomas B.C."/>
            <person name="Singh A."/>
            <person name="Wilkins M.J."/>
            <person name="Karaoz U."/>
            <person name="Brodie E.L."/>
            <person name="Williams K.H."/>
            <person name="Hubbard S.S."/>
            <person name="Banfield J.F."/>
        </authorList>
    </citation>
    <scope>NUCLEOTIDE SEQUENCE [LARGE SCALE GENOMIC DNA]</scope>
</reference>
<dbReference type="CDD" id="cd00313">
    <property type="entry name" value="ATP-synt_Fo_Vo_Ao_c"/>
    <property type="match status" value="1"/>
</dbReference>
<evidence type="ECO:0000313" key="2">
    <source>
        <dbReference type="EMBL" id="OGK54824.1"/>
    </source>
</evidence>
<dbReference type="AlphaFoldDB" id="A0A1F7JGS9"/>
<keyword evidence="1" id="KW-1133">Transmembrane helix</keyword>
<evidence type="ECO:0000256" key="1">
    <source>
        <dbReference type="SAM" id="Phobius"/>
    </source>
</evidence>
<sequence>MFLVTIGTLIPTAIMAQQEVPINSMSFALSYVSSDADISAGDIVSLREDQTVTRSSEEFDPNVLGVFTPDATMIYHSGNDGIAIVVNGVVDVNVTTRGGTIETGTFITTSTIPGKGQATDAPRGHIIGTSLTSFGENDGTVFQLEDGTRFRQGTVQVKLNIRPGDIQSVGIASKVVDQIGSVFLKNISTPERSEAFFRYIMAGLVSVIAIGVGFISFGRNITTGIEAMGRNPLARAQIQAMILLNVGLIAIISIAGIVLSMAIIRF</sequence>
<comment type="caution">
    <text evidence="2">The sequence shown here is derived from an EMBL/GenBank/DDBJ whole genome shotgun (WGS) entry which is preliminary data.</text>
</comment>
<organism evidence="2 3">
    <name type="scientific">Candidatus Roizmanbacteria bacterium RIFCSPLOWO2_01_FULL_45_11</name>
    <dbReference type="NCBI Taxonomy" id="1802070"/>
    <lineage>
        <taxon>Bacteria</taxon>
        <taxon>Candidatus Roizmaniibacteriota</taxon>
    </lineage>
</organism>
<feature type="transmembrane region" description="Helical" evidence="1">
    <location>
        <begin position="196"/>
        <end position="217"/>
    </location>
</feature>
<proteinExistence type="predicted"/>
<gene>
    <name evidence="2" type="ORF">A3B56_01100</name>
</gene>
<dbReference type="Gene3D" id="1.20.20.10">
    <property type="entry name" value="F1F0 ATP synthase subunit C"/>
    <property type="match status" value="1"/>
</dbReference>
<accession>A0A1F7JGS9</accession>
<protein>
    <submittedName>
        <fullName evidence="2">Uncharacterized protein</fullName>
    </submittedName>
</protein>
<keyword evidence="1" id="KW-0472">Membrane</keyword>
<dbReference type="Proteomes" id="UP000178486">
    <property type="component" value="Unassembled WGS sequence"/>
</dbReference>
<name>A0A1F7JGS9_9BACT</name>
<evidence type="ECO:0000313" key="3">
    <source>
        <dbReference type="Proteomes" id="UP000178486"/>
    </source>
</evidence>
<dbReference type="EMBL" id="MGAU01000025">
    <property type="protein sequence ID" value="OGK54824.1"/>
    <property type="molecule type" value="Genomic_DNA"/>
</dbReference>
<keyword evidence="1" id="KW-0812">Transmembrane</keyword>
<feature type="transmembrane region" description="Helical" evidence="1">
    <location>
        <begin position="238"/>
        <end position="264"/>
    </location>
</feature>